<comment type="caution">
    <text evidence="1">The sequence shown here is derived from an EMBL/GenBank/DDBJ whole genome shotgun (WGS) entry which is preliminary data.</text>
</comment>
<proteinExistence type="predicted"/>
<evidence type="ECO:0000313" key="1">
    <source>
        <dbReference type="EMBL" id="MBA4601103.1"/>
    </source>
</evidence>
<dbReference type="AlphaFoldDB" id="A0A7W2AQ45"/>
<dbReference type="EMBL" id="JACEOL010000004">
    <property type="protein sequence ID" value="MBA4601103.1"/>
    <property type="molecule type" value="Genomic_DNA"/>
</dbReference>
<sequence>MNKLLLEALEGEQNVLTMDDWKEVAKEAARCASDQCETIIFLDGTVSAVTGSGSPNKPVLLILGPGRYTAEDIWIQMEKRIRHMQEMEKIKRKFWSQFK</sequence>
<reference evidence="1 2" key="1">
    <citation type="submission" date="2020-07" db="EMBL/GenBank/DDBJ databases">
        <title>Thermoactinomyces phylogeny.</title>
        <authorList>
            <person name="Dunlap C."/>
        </authorList>
    </citation>
    <scope>NUCLEOTIDE SEQUENCE [LARGE SCALE GENOMIC DNA]</scope>
    <source>
        <strain evidence="1 2">AMNI-1</strain>
    </source>
</reference>
<gene>
    <name evidence="1" type="ORF">H2C83_01915</name>
</gene>
<name>A0A7W2AQ45_9BACL</name>
<dbReference type="Proteomes" id="UP000538292">
    <property type="component" value="Unassembled WGS sequence"/>
</dbReference>
<protein>
    <submittedName>
        <fullName evidence="1">Uncharacterized protein</fullName>
    </submittedName>
</protein>
<organism evidence="1 2">
    <name type="scientific">Thermoactinomyces mirandus</name>
    <dbReference type="NCBI Taxonomy" id="2756294"/>
    <lineage>
        <taxon>Bacteria</taxon>
        <taxon>Bacillati</taxon>
        <taxon>Bacillota</taxon>
        <taxon>Bacilli</taxon>
        <taxon>Bacillales</taxon>
        <taxon>Thermoactinomycetaceae</taxon>
        <taxon>Thermoactinomyces</taxon>
    </lineage>
</organism>
<evidence type="ECO:0000313" key="2">
    <source>
        <dbReference type="Proteomes" id="UP000538292"/>
    </source>
</evidence>
<accession>A0A7W2AQ45</accession>
<keyword evidence="2" id="KW-1185">Reference proteome</keyword>